<sequence>MVKPTPNPPANLFTVNPNENTESLLVNASETLSSLNALTCHLAFDLDASQRAIMLGIQQMAALGQLLVDRALEQVSPSPAS</sequence>
<evidence type="ECO:0000313" key="2">
    <source>
        <dbReference type="Proteomes" id="UP001317085"/>
    </source>
</evidence>
<dbReference type="Pfam" id="PF19619">
    <property type="entry name" value="DUF6124"/>
    <property type="match status" value="1"/>
</dbReference>
<protein>
    <submittedName>
        <fullName evidence="1">DUF6124 family protein</fullName>
    </submittedName>
</protein>
<name>A0ABT0EJN0_9PSED</name>
<evidence type="ECO:0000313" key="1">
    <source>
        <dbReference type="EMBL" id="MCK1785927.1"/>
    </source>
</evidence>
<dbReference type="EMBL" id="JAKNRV010000159">
    <property type="protein sequence ID" value="MCK1785927.1"/>
    <property type="molecule type" value="Genomic_DNA"/>
</dbReference>
<gene>
    <name evidence="1" type="ORF">L9Z73_16655</name>
</gene>
<accession>A0ABT0EJN0</accession>
<organism evidence="1 2">
    <name type="scientific">Pseudomonas emilianonis</name>
    <dbReference type="NCBI Taxonomy" id="2915812"/>
    <lineage>
        <taxon>Bacteria</taxon>
        <taxon>Pseudomonadati</taxon>
        <taxon>Pseudomonadota</taxon>
        <taxon>Gammaproteobacteria</taxon>
        <taxon>Pseudomonadales</taxon>
        <taxon>Pseudomonadaceae</taxon>
        <taxon>Pseudomonas</taxon>
    </lineage>
</organism>
<dbReference type="Proteomes" id="UP001317085">
    <property type="component" value="Unassembled WGS sequence"/>
</dbReference>
<comment type="caution">
    <text evidence="1">The sequence shown here is derived from an EMBL/GenBank/DDBJ whole genome shotgun (WGS) entry which is preliminary data.</text>
</comment>
<reference evidence="1 2" key="1">
    <citation type="submission" date="2022-02" db="EMBL/GenBank/DDBJ databases">
        <title>Comparative genomics of the first Antarctic Pseudomonas spp. capable of biotransforming 2,4,6-Trinitrotoluene.</title>
        <authorList>
            <person name="Cabrera M.A."/>
            <person name="Marquez S.L."/>
            <person name="Perez-Donoso J.M."/>
        </authorList>
    </citation>
    <scope>NUCLEOTIDE SEQUENCE [LARGE SCALE GENOMIC DNA]</scope>
    <source>
        <strain evidence="1 2">TNT11</strain>
    </source>
</reference>
<keyword evidence="2" id="KW-1185">Reference proteome</keyword>
<dbReference type="RefSeq" id="WP_247403032.1">
    <property type="nucleotide sequence ID" value="NZ_JAKNRV010000159.1"/>
</dbReference>
<proteinExistence type="predicted"/>